<dbReference type="RefSeq" id="WP_345634914.1">
    <property type="nucleotide sequence ID" value="NZ_BAABJQ010000021.1"/>
</dbReference>
<protein>
    <submittedName>
        <fullName evidence="2">Uncharacterized protein</fullName>
    </submittedName>
</protein>
<evidence type="ECO:0000313" key="2">
    <source>
        <dbReference type="EMBL" id="GAA5194190.1"/>
    </source>
</evidence>
<keyword evidence="3" id="KW-1185">Reference proteome</keyword>
<reference evidence="3" key="1">
    <citation type="journal article" date="2019" name="Int. J. Syst. Evol. Microbiol.">
        <title>The Global Catalogue of Microorganisms (GCM) 10K type strain sequencing project: providing services to taxonomists for standard genome sequencing and annotation.</title>
        <authorList>
            <consortium name="The Broad Institute Genomics Platform"/>
            <consortium name="The Broad Institute Genome Sequencing Center for Infectious Disease"/>
            <person name="Wu L."/>
            <person name="Ma J."/>
        </authorList>
    </citation>
    <scope>NUCLEOTIDE SEQUENCE [LARGE SCALE GENOMIC DNA]</scope>
    <source>
        <strain evidence="3">JCM 18304</strain>
    </source>
</reference>
<comment type="caution">
    <text evidence="2">The sequence shown here is derived from an EMBL/GenBank/DDBJ whole genome shotgun (WGS) entry which is preliminary data.</text>
</comment>
<feature type="region of interest" description="Disordered" evidence="1">
    <location>
        <begin position="395"/>
        <end position="421"/>
    </location>
</feature>
<evidence type="ECO:0000313" key="3">
    <source>
        <dbReference type="Proteomes" id="UP001501570"/>
    </source>
</evidence>
<evidence type="ECO:0000256" key="1">
    <source>
        <dbReference type="SAM" id="MobiDB-lite"/>
    </source>
</evidence>
<feature type="compositionally biased region" description="Low complexity" evidence="1">
    <location>
        <begin position="399"/>
        <end position="421"/>
    </location>
</feature>
<accession>A0ABP9SF11</accession>
<organism evidence="2 3">
    <name type="scientific">Rugosimonospora acidiphila</name>
    <dbReference type="NCBI Taxonomy" id="556531"/>
    <lineage>
        <taxon>Bacteria</taxon>
        <taxon>Bacillati</taxon>
        <taxon>Actinomycetota</taxon>
        <taxon>Actinomycetes</taxon>
        <taxon>Micromonosporales</taxon>
        <taxon>Micromonosporaceae</taxon>
        <taxon>Rugosimonospora</taxon>
    </lineage>
</organism>
<sequence>MSGLAANAYSERAAACHDLLLRLAGRVPDRLLAEARHWLVAGDLRSLGHHVGSAVVAARAPLDPADAWLLAWLLPGDRPSAAPSAASLAALVGPVGEPAYRFAPAAPSVLRAAGGAIPHRLDLTAGPDRHRHPGLVDELDSAAVGAAADLAAIGAADLAARQRCSEGPPWPGPVALWRGYRFSRSAGIPVRRVYLAQAGDGADPARLALRLQCALARHGEPDPQVEVFGAAQALPPYQRSALGHAALLWCAAPGVPVHVAAVYDTVDPMLGARFDPDHPRLSDGARRARFAAYLTANTPLLAAQEPGGDVLDPDRPAVVPLDLRTDGRFVWSVATAYYLNRYQLAPAAPLLAHLAHVADRPAAPDRPAAAGGARAPGHLELFRAMVALQAVGAQQPGWSSAARPRRSVAAGAAGGERSNGA</sequence>
<gene>
    <name evidence="2" type="ORF">GCM10023322_57940</name>
</gene>
<name>A0ABP9SF11_9ACTN</name>
<proteinExistence type="predicted"/>
<dbReference type="EMBL" id="BAABJQ010000021">
    <property type="protein sequence ID" value="GAA5194190.1"/>
    <property type="molecule type" value="Genomic_DNA"/>
</dbReference>
<dbReference type="Proteomes" id="UP001501570">
    <property type="component" value="Unassembled WGS sequence"/>
</dbReference>